<comment type="caution">
    <text evidence="6">The sequence shown here is derived from an EMBL/GenBank/DDBJ whole genome shotgun (WGS) entry which is preliminary data.</text>
</comment>
<evidence type="ECO:0000313" key="7">
    <source>
        <dbReference type="Proteomes" id="UP001591681"/>
    </source>
</evidence>
<keyword evidence="7" id="KW-1185">Reference proteome</keyword>
<gene>
    <name evidence="6" type="ORF">ACEWY4_002446</name>
</gene>
<sequence length="500" mass="54500">MPTPHPVHHTPTTCLSAPPSLSPSLPYQSVHKRHSQRPLLFTHSILSAVRAEQLSLIHTHRNKDRQTDRQTKMSYSGYSYASSSGGSMRAGGGLGASRMSMSSGMYGGGAGGGRITAMHAGSVYGGAGGKGVRISSASSSFAAGGGGGYGGGGYGGSFQLSDGVDISANEKATMQNLNDRLSSYLDKVRSMEKANAELELKIRQYLDSKTSPSARDFSAFHVTISDLQAKIQDATRINGGIYLSIDNAKLAADDFRVKYENELAMRTSVEADIANLRRVVDELTMARSDLEMQIEGLREELIFLKKNHEEVRTSQQPLTGAQLELMHRMISSHLITIRGDLESWFQSKTEALNKEVTVSTETLQTSRLDVNEVKRVLQGLEIELRSQLSMKASLEGTLADTQARYSAMLTGYQAQVSSLEEQVVHLRADLECQGHEYKRLLDIKTRLELEIAEYRRLLDGEIDSSSTLTTTRKVVTIVEEVVDGKVVSSSSSSQSISATH</sequence>
<protein>
    <recommendedName>
        <fullName evidence="5">IF rod domain-containing protein</fullName>
    </recommendedName>
</protein>
<evidence type="ECO:0000256" key="2">
    <source>
        <dbReference type="ARBA" id="ARBA00023054"/>
    </source>
</evidence>
<dbReference type="PANTHER" id="PTHR23239:SF367">
    <property type="entry name" value="KERATIN 15-RELATED"/>
    <property type="match status" value="1"/>
</dbReference>
<dbReference type="FunFam" id="1.20.5.170:FF:000002">
    <property type="entry name" value="Type I keratin KA11"/>
    <property type="match status" value="1"/>
</dbReference>
<keyword evidence="1" id="KW-0403">Intermediate filament</keyword>
<feature type="region of interest" description="Disordered" evidence="4">
    <location>
        <begin position="1"/>
        <end position="20"/>
    </location>
</feature>
<feature type="coiled-coil region" evidence="3">
    <location>
        <begin position="174"/>
        <end position="208"/>
    </location>
</feature>
<dbReference type="EMBL" id="JBHFQA010000003">
    <property type="protein sequence ID" value="KAL2100685.1"/>
    <property type="molecule type" value="Genomic_DNA"/>
</dbReference>
<dbReference type="GO" id="GO:0005882">
    <property type="term" value="C:intermediate filament"/>
    <property type="evidence" value="ECO:0007669"/>
    <property type="project" value="UniProtKB-KW"/>
</dbReference>
<dbReference type="SUPFAM" id="SSF64593">
    <property type="entry name" value="Intermediate filament protein, coiled coil region"/>
    <property type="match status" value="2"/>
</dbReference>
<organism evidence="6 7">
    <name type="scientific">Coilia grayii</name>
    <name type="common">Gray's grenadier anchovy</name>
    <dbReference type="NCBI Taxonomy" id="363190"/>
    <lineage>
        <taxon>Eukaryota</taxon>
        <taxon>Metazoa</taxon>
        <taxon>Chordata</taxon>
        <taxon>Craniata</taxon>
        <taxon>Vertebrata</taxon>
        <taxon>Euteleostomi</taxon>
        <taxon>Actinopterygii</taxon>
        <taxon>Neopterygii</taxon>
        <taxon>Teleostei</taxon>
        <taxon>Clupei</taxon>
        <taxon>Clupeiformes</taxon>
        <taxon>Clupeoidei</taxon>
        <taxon>Engraulidae</taxon>
        <taxon>Coilinae</taxon>
        <taxon>Coilia</taxon>
    </lineage>
</organism>
<evidence type="ECO:0000256" key="3">
    <source>
        <dbReference type="SAM" id="Coils"/>
    </source>
</evidence>
<keyword evidence="2 3" id="KW-0175">Coiled coil</keyword>
<dbReference type="Gene3D" id="1.20.5.500">
    <property type="entry name" value="Single helix bin"/>
    <property type="match status" value="1"/>
</dbReference>
<name>A0ABD1KNG4_9TELE</name>
<dbReference type="SMART" id="SM01391">
    <property type="entry name" value="Filament"/>
    <property type="match status" value="1"/>
</dbReference>
<feature type="coiled-coil region" evidence="3">
    <location>
        <begin position="409"/>
        <end position="457"/>
    </location>
</feature>
<feature type="region of interest" description="Disordered" evidence="4">
    <location>
        <begin position="57"/>
        <end position="76"/>
    </location>
</feature>
<evidence type="ECO:0000256" key="4">
    <source>
        <dbReference type="SAM" id="MobiDB-lite"/>
    </source>
</evidence>
<dbReference type="AlphaFoldDB" id="A0ABD1KNG4"/>
<dbReference type="Proteomes" id="UP001591681">
    <property type="component" value="Unassembled WGS sequence"/>
</dbReference>
<evidence type="ECO:0000313" key="6">
    <source>
        <dbReference type="EMBL" id="KAL2100685.1"/>
    </source>
</evidence>
<proteinExistence type="predicted"/>
<dbReference type="PROSITE" id="PS51842">
    <property type="entry name" value="IF_ROD_2"/>
    <property type="match status" value="1"/>
</dbReference>
<dbReference type="PANTHER" id="PTHR23239">
    <property type="entry name" value="INTERMEDIATE FILAMENT"/>
    <property type="match status" value="1"/>
</dbReference>
<dbReference type="InterPro" id="IPR039008">
    <property type="entry name" value="IF_rod_dom"/>
</dbReference>
<feature type="compositionally biased region" description="Low complexity" evidence="4">
    <location>
        <begin position="9"/>
        <end position="20"/>
    </location>
</feature>
<accession>A0ABD1KNG4</accession>
<feature type="domain" description="IF rod" evidence="5">
    <location>
        <begin position="170"/>
        <end position="465"/>
    </location>
</feature>
<dbReference type="InterPro" id="IPR002957">
    <property type="entry name" value="Keratin_I"/>
</dbReference>
<feature type="coiled-coil region" evidence="3">
    <location>
        <begin position="273"/>
        <end position="314"/>
    </location>
</feature>
<dbReference type="Gene3D" id="1.20.5.170">
    <property type="match status" value="1"/>
</dbReference>
<dbReference type="Pfam" id="PF00038">
    <property type="entry name" value="Filament"/>
    <property type="match status" value="1"/>
</dbReference>
<evidence type="ECO:0000259" key="5">
    <source>
        <dbReference type="PROSITE" id="PS51842"/>
    </source>
</evidence>
<dbReference type="Gene3D" id="1.20.5.1160">
    <property type="entry name" value="Vasodilator-stimulated phosphoprotein"/>
    <property type="match status" value="1"/>
</dbReference>
<reference evidence="6 7" key="1">
    <citation type="submission" date="2024-09" db="EMBL/GenBank/DDBJ databases">
        <title>A chromosome-level genome assembly of Gray's grenadier anchovy, Coilia grayii.</title>
        <authorList>
            <person name="Fu Z."/>
        </authorList>
    </citation>
    <scope>NUCLEOTIDE SEQUENCE [LARGE SCALE GENOMIC DNA]</scope>
    <source>
        <strain evidence="6">G4</strain>
        <tissue evidence="6">Muscle</tissue>
    </source>
</reference>
<evidence type="ECO:0000256" key="1">
    <source>
        <dbReference type="ARBA" id="ARBA00022754"/>
    </source>
</evidence>
<dbReference type="PRINTS" id="PR01248">
    <property type="entry name" value="TYPE1KERATIN"/>
</dbReference>